<dbReference type="InterPro" id="IPR008920">
    <property type="entry name" value="TF_FadR/GntR_C"/>
</dbReference>
<dbReference type="Proteomes" id="UP000761264">
    <property type="component" value="Unassembled WGS sequence"/>
</dbReference>
<reference evidence="5" key="1">
    <citation type="submission" date="2020-03" db="EMBL/GenBank/DDBJ databases">
        <title>Genome of Pelagibius litoralis DSM 21314T.</title>
        <authorList>
            <person name="Wang G."/>
        </authorList>
    </citation>
    <scope>NUCLEOTIDE SEQUENCE</scope>
    <source>
        <strain evidence="5">DSM 21314</strain>
    </source>
</reference>
<dbReference type="Gene3D" id="1.10.10.10">
    <property type="entry name" value="Winged helix-like DNA-binding domain superfamily/Winged helix DNA-binding domain"/>
    <property type="match status" value="1"/>
</dbReference>
<dbReference type="PROSITE" id="PS50949">
    <property type="entry name" value="HTH_GNTR"/>
    <property type="match status" value="1"/>
</dbReference>
<dbReference type="SUPFAM" id="SSF48008">
    <property type="entry name" value="GntR ligand-binding domain-like"/>
    <property type="match status" value="1"/>
</dbReference>
<dbReference type="PANTHER" id="PTHR43537">
    <property type="entry name" value="TRANSCRIPTIONAL REGULATOR, GNTR FAMILY"/>
    <property type="match status" value="1"/>
</dbReference>
<evidence type="ECO:0000313" key="6">
    <source>
        <dbReference type="Proteomes" id="UP000761264"/>
    </source>
</evidence>
<dbReference type="SMART" id="SM00895">
    <property type="entry name" value="FCD"/>
    <property type="match status" value="1"/>
</dbReference>
<dbReference type="InterPro" id="IPR000524">
    <property type="entry name" value="Tscrpt_reg_HTH_GntR"/>
</dbReference>
<evidence type="ECO:0000313" key="5">
    <source>
        <dbReference type="EMBL" id="NIA69757.1"/>
    </source>
</evidence>
<dbReference type="SUPFAM" id="SSF46785">
    <property type="entry name" value="Winged helix' DNA-binding domain"/>
    <property type="match status" value="1"/>
</dbReference>
<keyword evidence="2" id="KW-0238">DNA-binding</keyword>
<dbReference type="Pfam" id="PF00392">
    <property type="entry name" value="GntR"/>
    <property type="match status" value="1"/>
</dbReference>
<gene>
    <name evidence="5" type="ORF">HBA54_14230</name>
</gene>
<dbReference type="Gene3D" id="1.20.120.530">
    <property type="entry name" value="GntR ligand-binding domain-like"/>
    <property type="match status" value="1"/>
</dbReference>
<dbReference type="GO" id="GO:0003677">
    <property type="term" value="F:DNA binding"/>
    <property type="evidence" value="ECO:0007669"/>
    <property type="project" value="UniProtKB-KW"/>
</dbReference>
<proteinExistence type="predicted"/>
<sequence length="227" mass="25791">MERYEHTLAKLRELLNEGVLTSGERLPPERILASELHVGRRSLRRALGVLEEEGHISRQQGRGTFVNDSIKVPSLGIDSILEHTNPLEVIEVRLSSEPVMARLAALRASRCDIERLNRLAEDTEKAEGPVEYETADGAFHRRIAEASRNALFLSLYDTLSASRNDDAWRRLGENAHCYKRQAVYAGFHRQIAEAIGARDGEKAEALMYEHLSDVQQHIYRHIFPQRS</sequence>
<protein>
    <submittedName>
        <fullName evidence="5">FadR family transcriptional regulator</fullName>
    </submittedName>
</protein>
<dbReference type="EMBL" id="JAAQPH010000010">
    <property type="protein sequence ID" value="NIA69757.1"/>
    <property type="molecule type" value="Genomic_DNA"/>
</dbReference>
<dbReference type="InterPro" id="IPR011711">
    <property type="entry name" value="GntR_C"/>
</dbReference>
<dbReference type="AlphaFoldDB" id="A0A967EYG5"/>
<organism evidence="5 6">
    <name type="scientific">Pelagibius litoralis</name>
    <dbReference type="NCBI Taxonomy" id="374515"/>
    <lineage>
        <taxon>Bacteria</taxon>
        <taxon>Pseudomonadati</taxon>
        <taxon>Pseudomonadota</taxon>
        <taxon>Alphaproteobacteria</taxon>
        <taxon>Rhodospirillales</taxon>
        <taxon>Rhodovibrionaceae</taxon>
        <taxon>Pelagibius</taxon>
    </lineage>
</organism>
<accession>A0A967EYG5</accession>
<comment type="caution">
    <text evidence="5">The sequence shown here is derived from an EMBL/GenBank/DDBJ whole genome shotgun (WGS) entry which is preliminary data.</text>
</comment>
<evidence type="ECO:0000259" key="4">
    <source>
        <dbReference type="PROSITE" id="PS50949"/>
    </source>
</evidence>
<keyword evidence="1" id="KW-0805">Transcription regulation</keyword>
<evidence type="ECO:0000256" key="2">
    <source>
        <dbReference type="ARBA" id="ARBA00023125"/>
    </source>
</evidence>
<dbReference type="PRINTS" id="PR00035">
    <property type="entry name" value="HTHGNTR"/>
</dbReference>
<dbReference type="SMART" id="SM00345">
    <property type="entry name" value="HTH_GNTR"/>
    <property type="match status" value="1"/>
</dbReference>
<feature type="domain" description="HTH gntR-type" evidence="4">
    <location>
        <begin position="1"/>
        <end position="69"/>
    </location>
</feature>
<dbReference type="InterPro" id="IPR036388">
    <property type="entry name" value="WH-like_DNA-bd_sf"/>
</dbReference>
<dbReference type="PANTHER" id="PTHR43537:SF5">
    <property type="entry name" value="UXU OPERON TRANSCRIPTIONAL REGULATOR"/>
    <property type="match status" value="1"/>
</dbReference>
<dbReference type="CDD" id="cd07377">
    <property type="entry name" value="WHTH_GntR"/>
    <property type="match status" value="1"/>
</dbReference>
<name>A0A967EYG5_9PROT</name>
<dbReference type="RefSeq" id="WP_167225669.1">
    <property type="nucleotide sequence ID" value="NZ_JAAQPH010000010.1"/>
</dbReference>
<keyword evidence="3" id="KW-0804">Transcription</keyword>
<dbReference type="Pfam" id="PF07729">
    <property type="entry name" value="FCD"/>
    <property type="match status" value="1"/>
</dbReference>
<evidence type="ECO:0000256" key="1">
    <source>
        <dbReference type="ARBA" id="ARBA00023015"/>
    </source>
</evidence>
<dbReference type="GO" id="GO:0003700">
    <property type="term" value="F:DNA-binding transcription factor activity"/>
    <property type="evidence" value="ECO:0007669"/>
    <property type="project" value="InterPro"/>
</dbReference>
<evidence type="ECO:0000256" key="3">
    <source>
        <dbReference type="ARBA" id="ARBA00023163"/>
    </source>
</evidence>
<dbReference type="InterPro" id="IPR036390">
    <property type="entry name" value="WH_DNA-bd_sf"/>
</dbReference>
<keyword evidence="6" id="KW-1185">Reference proteome</keyword>